<protein>
    <recommendedName>
        <fullName evidence="1">BPL/LPL catalytic domain-containing protein</fullName>
    </recommendedName>
</protein>
<dbReference type="InterPro" id="IPR050664">
    <property type="entry name" value="Octanoyltrans_LipM/LipL"/>
</dbReference>
<gene>
    <name evidence="2" type="ORF">METZ01_LOCUS359337</name>
</gene>
<sequence>MAIDESLLETVRSSGDSVLRTYGWNPPTLSLGYGQDLDDIDLDRCHQLGVGLVRRPTGGRAVLHWNELTYCFGSLSPEGDDSIQKTYLTVGRCLQKGLRLFGVDVELSRGRVGSGHRAACFASTSRSEITVRGRKLVGSAQRRIRGALS</sequence>
<dbReference type="InterPro" id="IPR045864">
    <property type="entry name" value="aa-tRNA-synth_II/BPL/LPL"/>
</dbReference>
<dbReference type="InterPro" id="IPR004143">
    <property type="entry name" value="BPL_LPL_catalytic"/>
</dbReference>
<evidence type="ECO:0000313" key="2">
    <source>
        <dbReference type="EMBL" id="SVD06483.1"/>
    </source>
</evidence>
<feature type="domain" description="BPL/LPL catalytic" evidence="1">
    <location>
        <begin position="13"/>
        <end position="149"/>
    </location>
</feature>
<proteinExistence type="predicted"/>
<accession>A0A382S9D4</accession>
<dbReference type="PANTHER" id="PTHR43679">
    <property type="entry name" value="OCTANOYLTRANSFERASE LIPM-RELATED"/>
    <property type="match status" value="1"/>
</dbReference>
<dbReference type="EMBL" id="UINC01127395">
    <property type="protein sequence ID" value="SVD06483.1"/>
    <property type="molecule type" value="Genomic_DNA"/>
</dbReference>
<feature type="non-terminal residue" evidence="2">
    <location>
        <position position="149"/>
    </location>
</feature>
<dbReference type="Pfam" id="PF21948">
    <property type="entry name" value="LplA-B_cat"/>
    <property type="match status" value="1"/>
</dbReference>
<name>A0A382S9D4_9ZZZZ</name>
<dbReference type="Gene3D" id="3.30.930.10">
    <property type="entry name" value="Bira Bifunctional Protein, Domain 2"/>
    <property type="match status" value="1"/>
</dbReference>
<evidence type="ECO:0000259" key="1">
    <source>
        <dbReference type="PROSITE" id="PS51733"/>
    </source>
</evidence>
<organism evidence="2">
    <name type="scientific">marine metagenome</name>
    <dbReference type="NCBI Taxonomy" id="408172"/>
    <lineage>
        <taxon>unclassified sequences</taxon>
        <taxon>metagenomes</taxon>
        <taxon>ecological metagenomes</taxon>
    </lineage>
</organism>
<dbReference type="PROSITE" id="PS51733">
    <property type="entry name" value="BPL_LPL_CATALYTIC"/>
    <property type="match status" value="1"/>
</dbReference>
<dbReference type="PANTHER" id="PTHR43679:SF2">
    <property type="entry name" value="OCTANOYL-[GCVH]:PROTEIN N-OCTANOYLTRANSFERASE"/>
    <property type="match status" value="1"/>
</dbReference>
<dbReference type="AlphaFoldDB" id="A0A382S9D4"/>
<reference evidence="2" key="1">
    <citation type="submission" date="2018-05" db="EMBL/GenBank/DDBJ databases">
        <authorList>
            <person name="Lanie J.A."/>
            <person name="Ng W.-L."/>
            <person name="Kazmierczak K.M."/>
            <person name="Andrzejewski T.M."/>
            <person name="Davidsen T.M."/>
            <person name="Wayne K.J."/>
            <person name="Tettelin H."/>
            <person name="Glass J.I."/>
            <person name="Rusch D."/>
            <person name="Podicherti R."/>
            <person name="Tsui H.-C.T."/>
            <person name="Winkler M.E."/>
        </authorList>
    </citation>
    <scope>NUCLEOTIDE SEQUENCE</scope>
</reference>
<dbReference type="SUPFAM" id="SSF55681">
    <property type="entry name" value="Class II aaRS and biotin synthetases"/>
    <property type="match status" value="1"/>
</dbReference>